<protein>
    <recommendedName>
        <fullName evidence="3">Aminoglycoside phosphotransferase domain-containing protein</fullName>
    </recommendedName>
</protein>
<dbReference type="Proteomes" id="UP001227101">
    <property type="component" value="Chromosome"/>
</dbReference>
<accession>A0ABY8XZ05</accession>
<proteinExistence type="predicted"/>
<evidence type="ECO:0000313" key="2">
    <source>
        <dbReference type="Proteomes" id="UP001227101"/>
    </source>
</evidence>
<organism evidence="1 2">
    <name type="scientific">Amycolatopsis nalaikhensis</name>
    <dbReference type="NCBI Taxonomy" id="715472"/>
    <lineage>
        <taxon>Bacteria</taxon>
        <taxon>Bacillati</taxon>
        <taxon>Actinomycetota</taxon>
        <taxon>Actinomycetes</taxon>
        <taxon>Pseudonocardiales</taxon>
        <taxon>Pseudonocardiaceae</taxon>
        <taxon>Amycolatopsis</taxon>
    </lineage>
</organism>
<dbReference type="RefSeq" id="WP_285458441.1">
    <property type="nucleotide sequence ID" value="NZ_CP127173.1"/>
</dbReference>
<gene>
    <name evidence="1" type="ORF">QP939_20685</name>
</gene>
<dbReference type="EMBL" id="CP127173">
    <property type="protein sequence ID" value="WIV60853.1"/>
    <property type="molecule type" value="Genomic_DNA"/>
</dbReference>
<reference evidence="1 2" key="1">
    <citation type="submission" date="2023-06" db="EMBL/GenBank/DDBJ databases">
        <authorList>
            <person name="Oyuntsetseg B."/>
            <person name="Kim S.B."/>
        </authorList>
    </citation>
    <scope>NUCLEOTIDE SEQUENCE [LARGE SCALE GENOMIC DNA]</scope>
    <source>
        <strain evidence="1 2">2-2</strain>
    </source>
</reference>
<keyword evidence="2" id="KW-1185">Reference proteome</keyword>
<evidence type="ECO:0008006" key="3">
    <source>
        <dbReference type="Google" id="ProtNLM"/>
    </source>
</evidence>
<evidence type="ECO:0000313" key="1">
    <source>
        <dbReference type="EMBL" id="WIV60853.1"/>
    </source>
</evidence>
<sequence>MLRITNHRRVTANHTWHVDWAGHALFVKANPNTDEAGAECAGHASIREFYPIPRLRGARRVARWTVLAYDRWPHLDHDSGLLLDEITHADLTADMARLDTCLTAVFRHYQHVIGGTLRPTTNGETISKLYGDRAAPDGRLDQYYRPNAPWPITNGTRRIRPQDLADLRLVVKGREHAVDFADLMTRLRVHFARHSPVWAAITQGDPTDINIGWSPTGGPVWFDYDTGGLNSLPGEFACFLLYQRLHGAWLTPHYNRAAFGDHPSSLAQATLAEPVVHVEHTRSALVIDYRHTPSLARRHVLRRYLDEIILPIARHLGIDDLMAWMRPYLVMRLLAVYHLADLEPHDAALSLALLAQALDPDTTLPDFLALTPSDAEVN</sequence>
<name>A0ABY8XZ05_9PSEU</name>